<dbReference type="KEGG" id="lae:LBAT_0429"/>
<evidence type="ECO:0000313" key="12">
    <source>
        <dbReference type="Proteomes" id="UP000035709"/>
    </source>
</evidence>
<feature type="transmembrane region" description="Helical" evidence="8">
    <location>
        <begin position="245"/>
        <end position="267"/>
    </location>
</feature>
<keyword evidence="4 9" id="KW-1003">Cell membrane</keyword>
<proteinExistence type="inferred from homology"/>
<evidence type="ECO:0000256" key="1">
    <source>
        <dbReference type="ARBA" id="ARBA00004651"/>
    </source>
</evidence>
<dbReference type="InterPro" id="IPR051124">
    <property type="entry name" value="Phosphate_Transport_Permease"/>
</dbReference>
<feature type="transmembrane region" description="Helical" evidence="8">
    <location>
        <begin position="149"/>
        <end position="174"/>
    </location>
</feature>
<dbReference type="InterPro" id="IPR000515">
    <property type="entry name" value="MetI-like"/>
</dbReference>
<evidence type="ECO:0000256" key="5">
    <source>
        <dbReference type="ARBA" id="ARBA00022692"/>
    </source>
</evidence>
<comment type="similarity">
    <text evidence="2 9">Belongs to the binding-protein-dependent transport system permease family. CysTW subfamily.</text>
</comment>
<evidence type="ECO:0000256" key="9">
    <source>
        <dbReference type="RuleBase" id="RU363054"/>
    </source>
</evidence>
<name>A0A0D6A1W7_9LACO</name>
<feature type="transmembrane region" description="Helical" evidence="8">
    <location>
        <begin position="109"/>
        <end position="137"/>
    </location>
</feature>
<dbReference type="CDD" id="cd06261">
    <property type="entry name" value="TM_PBP2"/>
    <property type="match status" value="1"/>
</dbReference>
<feature type="transmembrane region" description="Helical" evidence="8">
    <location>
        <begin position="180"/>
        <end position="203"/>
    </location>
</feature>
<dbReference type="AlphaFoldDB" id="A0A0D6A1W7"/>
<dbReference type="PATRIC" id="fig|1600.4.peg.439"/>
<feature type="transmembrane region" description="Helical" evidence="8">
    <location>
        <begin position="54"/>
        <end position="74"/>
    </location>
</feature>
<keyword evidence="3 8" id="KW-0813">Transport</keyword>
<dbReference type="RefSeq" id="WP_060459242.1">
    <property type="nucleotide sequence ID" value="NZ_AP014808.1"/>
</dbReference>
<dbReference type="SUPFAM" id="SSF161098">
    <property type="entry name" value="MetI-like"/>
    <property type="match status" value="1"/>
</dbReference>
<dbReference type="EMBL" id="AP014808">
    <property type="protein sequence ID" value="BAQ56818.1"/>
    <property type="molecule type" value="Genomic_DNA"/>
</dbReference>
<feature type="transmembrane region" description="Helical" evidence="8">
    <location>
        <begin position="304"/>
        <end position="326"/>
    </location>
</feature>
<dbReference type="InterPro" id="IPR035906">
    <property type="entry name" value="MetI-like_sf"/>
</dbReference>
<accession>A0A0D6A1W7</accession>
<evidence type="ECO:0000259" key="10">
    <source>
        <dbReference type="PROSITE" id="PS50928"/>
    </source>
</evidence>
<dbReference type="OrthoDB" id="9785113at2"/>
<evidence type="ECO:0000256" key="7">
    <source>
        <dbReference type="ARBA" id="ARBA00023136"/>
    </source>
</evidence>
<evidence type="ECO:0000256" key="8">
    <source>
        <dbReference type="RuleBase" id="RU363032"/>
    </source>
</evidence>
<gene>
    <name evidence="11" type="ORF">LBAT_0429</name>
</gene>
<feature type="domain" description="ABC transmembrane type-1" evidence="10">
    <location>
        <begin position="113"/>
        <end position="323"/>
    </location>
</feature>
<evidence type="ECO:0000256" key="4">
    <source>
        <dbReference type="ARBA" id="ARBA00022475"/>
    </source>
</evidence>
<comment type="subcellular location">
    <subcellularLocation>
        <location evidence="1 8">Cell membrane</location>
        <topology evidence="1 8">Multi-pass membrane protein</topology>
    </subcellularLocation>
</comment>
<evidence type="ECO:0000256" key="2">
    <source>
        <dbReference type="ARBA" id="ARBA00007069"/>
    </source>
</evidence>
<dbReference type="NCBIfam" id="TIGR02138">
    <property type="entry name" value="phosphate_pstC"/>
    <property type="match status" value="1"/>
</dbReference>
<protein>
    <recommendedName>
        <fullName evidence="9">Phosphate transport system permease protein</fullName>
    </recommendedName>
</protein>
<keyword evidence="12" id="KW-1185">Reference proteome</keyword>
<dbReference type="GO" id="GO:0005315">
    <property type="term" value="F:phosphate transmembrane transporter activity"/>
    <property type="evidence" value="ECO:0007669"/>
    <property type="project" value="InterPro"/>
</dbReference>
<evidence type="ECO:0000256" key="6">
    <source>
        <dbReference type="ARBA" id="ARBA00022989"/>
    </source>
</evidence>
<dbReference type="PANTHER" id="PTHR30425">
    <property type="entry name" value="PHOSPHATE TRANSPORT SYSTEM PERMEASE PROTEIN PST"/>
    <property type="match status" value="1"/>
</dbReference>
<evidence type="ECO:0000313" key="11">
    <source>
        <dbReference type="EMBL" id="BAQ56818.1"/>
    </source>
</evidence>
<dbReference type="STRING" id="1600.LBAT_0429"/>
<dbReference type="PROSITE" id="PS50928">
    <property type="entry name" value="ABC_TM1"/>
    <property type="match status" value="1"/>
</dbReference>
<dbReference type="Pfam" id="PF00528">
    <property type="entry name" value="BPD_transp_1"/>
    <property type="match status" value="1"/>
</dbReference>
<sequence>MSEKNDDLKKVVNQALAEQKVPHVKLDKMKPSAVDIDKLTKPSKETHQEYWGKGLTFLAIVLIILLVVSIIGFVGEHGLATFFSDHVNIIHFLTSTNWDPTQGKNHVGALAMIVTSFLVTLISALIAAPFAIAVALFMTEYSSKRSAKFLQSVTELLVGIPSVVYGFLGLTIIVPTIRNVFGGTGFGILAATLVLFVMVLPTITSLTVDALKAVPTELRNSSAALGATRWQTIYHVILRASTSRILTAIIFGMARAFGEALAVQMVIGNAVLMPYNLVSPSATLTSQLTSQMGNTVMGTLPNNALWSLALLLLLMSLLFNFLVHLIGKKGKK</sequence>
<keyword evidence="9" id="KW-0592">Phosphate transport</keyword>
<dbReference type="GO" id="GO:0005886">
    <property type="term" value="C:plasma membrane"/>
    <property type="evidence" value="ECO:0007669"/>
    <property type="project" value="UniProtKB-SubCell"/>
</dbReference>
<dbReference type="GO" id="GO:0006817">
    <property type="term" value="P:phosphate ion transport"/>
    <property type="evidence" value="ECO:0007669"/>
    <property type="project" value="UniProtKB-KW"/>
</dbReference>
<organism evidence="11 12">
    <name type="scientific">Lactobacillus acetotolerans</name>
    <dbReference type="NCBI Taxonomy" id="1600"/>
    <lineage>
        <taxon>Bacteria</taxon>
        <taxon>Bacillati</taxon>
        <taxon>Bacillota</taxon>
        <taxon>Bacilli</taxon>
        <taxon>Lactobacillales</taxon>
        <taxon>Lactobacillaceae</taxon>
        <taxon>Lactobacillus</taxon>
    </lineage>
</organism>
<dbReference type="InterPro" id="IPR011864">
    <property type="entry name" value="Phosphate_PstC"/>
</dbReference>
<keyword evidence="6 8" id="KW-1133">Transmembrane helix</keyword>
<keyword evidence="5 8" id="KW-0812">Transmembrane</keyword>
<comment type="function">
    <text evidence="9">Part of the binding-protein-dependent transport system for phosphate; probably responsible for the translocation of the substrate across the membrane.</text>
</comment>
<dbReference type="Gene3D" id="1.10.3720.10">
    <property type="entry name" value="MetI-like"/>
    <property type="match status" value="1"/>
</dbReference>
<keyword evidence="7 8" id="KW-0472">Membrane</keyword>
<reference evidence="11 12" key="1">
    <citation type="submission" date="2015-03" db="EMBL/GenBank/DDBJ databases">
        <title>Complete genome sequence of Lactobacillus acetotolerans NBRC 13120.</title>
        <authorList>
            <person name="Toh H."/>
            <person name="Morita H."/>
            <person name="Fujita N."/>
        </authorList>
    </citation>
    <scope>NUCLEOTIDE SEQUENCE [LARGE SCALE GENOMIC DNA]</scope>
    <source>
        <strain evidence="11 12">NBRC 13120</strain>
    </source>
</reference>
<evidence type="ECO:0000256" key="3">
    <source>
        <dbReference type="ARBA" id="ARBA00022448"/>
    </source>
</evidence>
<dbReference type="Proteomes" id="UP000035709">
    <property type="component" value="Chromosome"/>
</dbReference>
<dbReference type="PANTHER" id="PTHR30425:SF2">
    <property type="entry name" value="ABC TRANSPORTER PERMEASE PROTEIN YQGH-RELATED"/>
    <property type="match status" value="1"/>
</dbReference>